<protein>
    <submittedName>
        <fullName evidence="3">CoaE-domain-containing protein</fullName>
    </submittedName>
</protein>
<dbReference type="GO" id="GO:1990143">
    <property type="term" value="C:CoA-synthesizing protein complex"/>
    <property type="evidence" value="ECO:0007669"/>
    <property type="project" value="EnsemblFungi"/>
</dbReference>
<gene>
    <name evidence="3" type="ORF">ASCRUDRAFT_38403</name>
</gene>
<evidence type="ECO:0000256" key="2">
    <source>
        <dbReference type="ARBA" id="ARBA00022840"/>
    </source>
</evidence>
<dbReference type="InParanoid" id="A0A1D2VBG6"/>
<dbReference type="GO" id="GO:0005811">
    <property type="term" value="C:lipid droplet"/>
    <property type="evidence" value="ECO:0007669"/>
    <property type="project" value="EnsemblFungi"/>
</dbReference>
<dbReference type="Proteomes" id="UP000095038">
    <property type="component" value="Unassembled WGS sequence"/>
</dbReference>
<sequence length="249" mass="28866">MLIIGLTGSIASGKSTASLYFKEKYNFTIVDADLIAREVVQPGRFAYRLIVSHFKYIPDLLLENGELNRPELGKVVFKDRRELRYLNLVTHPFVYLEILKKIFLSFITFKQLIILDVPLLFESGFLRFICNYSISILCSPKIQKERLLKRNPHLSEADADNRINNQLSNLEKIKRSDFVFDNNKGKEYLYQKLDDLAKSKLNINFLVTVFESSPPIALSYLLLTITKNYLIPIKQKNPEKILESINIDQ</sequence>
<dbReference type="GO" id="GO:0004140">
    <property type="term" value="F:dephospho-CoA kinase activity"/>
    <property type="evidence" value="ECO:0007669"/>
    <property type="project" value="InterPro"/>
</dbReference>
<dbReference type="PANTHER" id="PTHR10695">
    <property type="entry name" value="DEPHOSPHO-COA KINASE-RELATED"/>
    <property type="match status" value="1"/>
</dbReference>
<dbReference type="CDD" id="cd02022">
    <property type="entry name" value="DPCK"/>
    <property type="match status" value="1"/>
</dbReference>
<evidence type="ECO:0000313" key="3">
    <source>
        <dbReference type="EMBL" id="ODV58966.1"/>
    </source>
</evidence>
<dbReference type="Pfam" id="PF01121">
    <property type="entry name" value="CoaE"/>
    <property type="match status" value="1"/>
</dbReference>
<dbReference type="Gene3D" id="3.40.50.300">
    <property type="entry name" value="P-loop containing nucleotide triphosphate hydrolases"/>
    <property type="match status" value="1"/>
</dbReference>
<dbReference type="SUPFAM" id="SSF52540">
    <property type="entry name" value="P-loop containing nucleoside triphosphate hydrolases"/>
    <property type="match status" value="1"/>
</dbReference>
<accession>A0A1D2VBG6</accession>
<dbReference type="PROSITE" id="PS51219">
    <property type="entry name" value="DPCK"/>
    <property type="match status" value="1"/>
</dbReference>
<dbReference type="NCBIfam" id="TIGR00152">
    <property type="entry name" value="dephospho-CoA kinase"/>
    <property type="match status" value="1"/>
</dbReference>
<dbReference type="HAMAP" id="MF_00376">
    <property type="entry name" value="Dephospho_CoA_kinase"/>
    <property type="match status" value="1"/>
</dbReference>
<keyword evidence="2" id="KW-0067">ATP-binding</keyword>
<evidence type="ECO:0000256" key="1">
    <source>
        <dbReference type="ARBA" id="ARBA00022741"/>
    </source>
</evidence>
<evidence type="ECO:0000313" key="4">
    <source>
        <dbReference type="Proteomes" id="UP000095038"/>
    </source>
</evidence>
<dbReference type="GO" id="GO:0015937">
    <property type="term" value="P:coenzyme A biosynthetic process"/>
    <property type="evidence" value="ECO:0007669"/>
    <property type="project" value="EnsemblFungi"/>
</dbReference>
<dbReference type="PANTHER" id="PTHR10695:SF46">
    <property type="entry name" value="BIFUNCTIONAL COENZYME A SYNTHASE-RELATED"/>
    <property type="match status" value="1"/>
</dbReference>
<organism evidence="3 4">
    <name type="scientific">Ascoidea rubescens DSM 1968</name>
    <dbReference type="NCBI Taxonomy" id="1344418"/>
    <lineage>
        <taxon>Eukaryota</taxon>
        <taxon>Fungi</taxon>
        <taxon>Dikarya</taxon>
        <taxon>Ascomycota</taxon>
        <taxon>Saccharomycotina</taxon>
        <taxon>Saccharomycetes</taxon>
        <taxon>Ascoideaceae</taxon>
        <taxon>Ascoidea</taxon>
    </lineage>
</organism>
<reference evidence="4" key="1">
    <citation type="submission" date="2016-05" db="EMBL/GenBank/DDBJ databases">
        <title>Comparative genomics of biotechnologically important yeasts.</title>
        <authorList>
            <consortium name="DOE Joint Genome Institute"/>
            <person name="Riley R."/>
            <person name="Haridas S."/>
            <person name="Wolfe K.H."/>
            <person name="Lopes M.R."/>
            <person name="Hittinger C.T."/>
            <person name="Goker M."/>
            <person name="Salamov A."/>
            <person name="Wisecaver J."/>
            <person name="Long T.M."/>
            <person name="Aerts A.L."/>
            <person name="Barry K."/>
            <person name="Choi C."/>
            <person name="Clum A."/>
            <person name="Coughlan A.Y."/>
            <person name="Deshpande S."/>
            <person name="Douglass A.P."/>
            <person name="Hanson S.J."/>
            <person name="Klenk H.-P."/>
            <person name="Labutti K."/>
            <person name="Lapidus A."/>
            <person name="Lindquist E."/>
            <person name="Lipzen A."/>
            <person name="Meier-Kolthoff J.P."/>
            <person name="Ohm R.A."/>
            <person name="Otillar R.P."/>
            <person name="Pangilinan J."/>
            <person name="Peng Y."/>
            <person name="Rokas A."/>
            <person name="Rosa C.A."/>
            <person name="Scheuner C."/>
            <person name="Sibirny A.A."/>
            <person name="Slot J.C."/>
            <person name="Stielow J.B."/>
            <person name="Sun H."/>
            <person name="Kurtzman C.P."/>
            <person name="Blackwell M."/>
            <person name="Grigoriev I.V."/>
            <person name="Jeffries T.W."/>
        </authorList>
    </citation>
    <scope>NUCLEOTIDE SEQUENCE [LARGE SCALE GENOMIC DNA]</scope>
    <source>
        <strain evidence="4">DSM 1968</strain>
    </source>
</reference>
<dbReference type="STRING" id="1344418.A0A1D2VBG6"/>
<dbReference type="EMBL" id="KV454488">
    <property type="protein sequence ID" value="ODV58966.1"/>
    <property type="molecule type" value="Genomic_DNA"/>
</dbReference>
<dbReference type="AlphaFoldDB" id="A0A1D2VBG6"/>
<keyword evidence="1" id="KW-0547">Nucleotide-binding</keyword>
<dbReference type="InterPro" id="IPR027417">
    <property type="entry name" value="P-loop_NTPase"/>
</dbReference>
<dbReference type="FunCoup" id="A0A1D2VBG6">
    <property type="interactions" value="410"/>
</dbReference>
<keyword evidence="4" id="KW-1185">Reference proteome</keyword>
<dbReference type="InterPro" id="IPR001977">
    <property type="entry name" value="Depp_CoAkinase"/>
</dbReference>
<dbReference type="GO" id="GO:0031315">
    <property type="term" value="C:extrinsic component of mitochondrial outer membrane"/>
    <property type="evidence" value="ECO:0007669"/>
    <property type="project" value="EnsemblFungi"/>
</dbReference>
<dbReference type="RefSeq" id="XP_020045273.1">
    <property type="nucleotide sequence ID" value="XM_020190853.1"/>
</dbReference>
<dbReference type="GO" id="GO:0005524">
    <property type="term" value="F:ATP binding"/>
    <property type="evidence" value="ECO:0007669"/>
    <property type="project" value="UniProtKB-KW"/>
</dbReference>
<name>A0A1D2VBG6_9ASCO</name>
<proteinExistence type="inferred from homology"/>
<dbReference type="GeneID" id="30964489"/>
<dbReference type="OrthoDB" id="247245at2759"/>